<accession>A0ABV7T7F5</accession>
<keyword evidence="4" id="KW-1185">Reference proteome</keyword>
<dbReference type="Proteomes" id="UP001595630">
    <property type="component" value="Unassembled WGS sequence"/>
</dbReference>
<dbReference type="InterPro" id="IPR007844">
    <property type="entry name" value="AsmA"/>
</dbReference>
<feature type="compositionally biased region" description="Low complexity" evidence="1">
    <location>
        <begin position="134"/>
        <end position="150"/>
    </location>
</feature>
<feature type="region of interest" description="Disordered" evidence="1">
    <location>
        <begin position="130"/>
        <end position="157"/>
    </location>
</feature>
<feature type="domain" description="AsmA" evidence="2">
    <location>
        <begin position="1"/>
        <end position="619"/>
    </location>
</feature>
<dbReference type="PANTHER" id="PTHR30441:SF4">
    <property type="entry name" value="PROTEIN ASMA"/>
    <property type="match status" value="1"/>
</dbReference>
<evidence type="ECO:0000256" key="1">
    <source>
        <dbReference type="SAM" id="MobiDB-lite"/>
    </source>
</evidence>
<gene>
    <name evidence="3" type="ORF">ACFOMF_11720</name>
</gene>
<dbReference type="RefSeq" id="WP_386364998.1">
    <property type="nucleotide sequence ID" value="NZ_JBHRXZ010000022.1"/>
</dbReference>
<organism evidence="3 4">
    <name type="scientific">Stutzerimonas tarimensis</name>
    <dbReference type="NCBI Taxonomy" id="1507735"/>
    <lineage>
        <taxon>Bacteria</taxon>
        <taxon>Pseudomonadati</taxon>
        <taxon>Pseudomonadota</taxon>
        <taxon>Gammaproteobacteria</taxon>
        <taxon>Pseudomonadales</taxon>
        <taxon>Pseudomonadaceae</taxon>
        <taxon>Stutzerimonas</taxon>
    </lineage>
</organism>
<dbReference type="InterPro" id="IPR052894">
    <property type="entry name" value="AsmA-related"/>
</dbReference>
<dbReference type="Pfam" id="PF05170">
    <property type="entry name" value="AsmA"/>
    <property type="match status" value="1"/>
</dbReference>
<evidence type="ECO:0000259" key="2">
    <source>
        <dbReference type="Pfam" id="PF05170"/>
    </source>
</evidence>
<evidence type="ECO:0000313" key="3">
    <source>
        <dbReference type="EMBL" id="MFC3608448.1"/>
    </source>
</evidence>
<evidence type="ECO:0000313" key="4">
    <source>
        <dbReference type="Proteomes" id="UP001595630"/>
    </source>
</evidence>
<protein>
    <submittedName>
        <fullName evidence="3">AsmA family protein</fullName>
    </submittedName>
</protein>
<dbReference type="EMBL" id="JBHRXZ010000022">
    <property type="protein sequence ID" value="MFC3608448.1"/>
    <property type="molecule type" value="Genomic_DNA"/>
</dbReference>
<sequence length="732" mass="79429">MKALGKILGLVLLGLLLIIVALGFALTHLFDPNDYKDEIQQLARERAGLDLAIGGDIGWSLFPWLGLELHDTSLASVATPEQPLANVRMLGLSVRVMPLLRREVQMSDISINGLNLTLVRDAQGRGNWEGIGQPEGAAARAPAEPAEPSPDGQRRPVALDIDSLTVRDARVSYQDASTGQHLSAESIELSTGAIREDTPVDIQLKAFFGVNQPVVRARSELRATLHLDTGAQGYRLEDLRLNGEASGEPFDGQTLNFSAQGELLADLASQQAEWRNLRFSANELRGLGELRVENLDSVPRFNGTLSVARFDLAAFLRGIGQTLPEMADSTALGNVELVSKITGSQNSLALEDLDLKLDGSQLRGRIAVTDLSAQALRVNLTGDRLDLDRYLPPPSEEQQAATAARDSEVQTEAILAGGGTTPLPEQPTRHAWSEEPVLPLDRLRQLDVRLDLGLNELTVARLPLQKFSLKARGAGGQLQLEELRGGLYGGQVNTSANLDLRPAVPLLTLRQRIAEVAVEQLLEAQNEQVVVQGRLTLDANLRTRGNSQRAWVDALAGDISFNIANGVLVEANLEEQICRAIALLNQRELTTQPSGRDTPFRQLGGSLTLQDGVASNRDLRASIPGLTVNGRGDVDLRVLGMDYRIGVVIEGDKSDMPDPACQVSQRYVGLEWPLHCRGPLELGARACRIDQSGLGQIAARLAGDKLNEKLQEQLGDRVSPELQEALRGLFRR</sequence>
<name>A0ABV7T7F5_9GAMM</name>
<proteinExistence type="predicted"/>
<comment type="caution">
    <text evidence="3">The sequence shown here is derived from an EMBL/GenBank/DDBJ whole genome shotgun (WGS) entry which is preliminary data.</text>
</comment>
<reference evidence="4" key="1">
    <citation type="journal article" date="2019" name="Int. J. Syst. Evol. Microbiol.">
        <title>The Global Catalogue of Microorganisms (GCM) 10K type strain sequencing project: providing services to taxonomists for standard genome sequencing and annotation.</title>
        <authorList>
            <consortium name="The Broad Institute Genomics Platform"/>
            <consortium name="The Broad Institute Genome Sequencing Center for Infectious Disease"/>
            <person name="Wu L."/>
            <person name="Ma J."/>
        </authorList>
    </citation>
    <scope>NUCLEOTIDE SEQUENCE [LARGE SCALE GENOMIC DNA]</scope>
    <source>
        <strain evidence="4">KCTC 42447</strain>
    </source>
</reference>
<dbReference type="PANTHER" id="PTHR30441">
    <property type="entry name" value="DUF748 DOMAIN-CONTAINING PROTEIN"/>
    <property type="match status" value="1"/>
</dbReference>